<dbReference type="SMART" id="SM00198">
    <property type="entry name" value="SCP"/>
    <property type="match status" value="1"/>
</dbReference>
<dbReference type="InterPro" id="IPR035940">
    <property type="entry name" value="CAP_sf"/>
</dbReference>
<sequence length="189" mass="21254">MIGLRHINEARQAAGLDDLEWDEALARSAQSWVDKLASREVPYGYSSSQYPVLEEAIYKENTATDCVGQSFEATFQSAVGNWLHKWESEPNEITNTNHDACMTSIAEYVGCGKAYYNKTIPCTFYNVCFFGKCIRTPPSRTPPGQTPPSPKSPWEQHWGHTIYLPTPMRFTPTKDSEEGAKIDFADSET</sequence>
<dbReference type="OrthoDB" id="4970656at2759"/>
<dbReference type="AlphaFoldDB" id="A0A395RPG1"/>
<dbReference type="SUPFAM" id="SSF55797">
    <property type="entry name" value="PR-1-like"/>
    <property type="match status" value="1"/>
</dbReference>
<dbReference type="Gene3D" id="3.40.33.10">
    <property type="entry name" value="CAP"/>
    <property type="match status" value="1"/>
</dbReference>
<reference evidence="3 4" key="1">
    <citation type="journal article" date="2018" name="PLoS Pathog.">
        <title>Evolution of structural diversity of trichothecenes, a family of toxins produced by plant pathogenic and entomopathogenic fungi.</title>
        <authorList>
            <person name="Proctor R.H."/>
            <person name="McCormick S.P."/>
            <person name="Kim H.S."/>
            <person name="Cardoza R.E."/>
            <person name="Stanley A.M."/>
            <person name="Lindo L."/>
            <person name="Kelly A."/>
            <person name="Brown D.W."/>
            <person name="Lee T."/>
            <person name="Vaughan M.M."/>
            <person name="Alexander N.J."/>
            <person name="Busman M."/>
            <person name="Gutierrez S."/>
        </authorList>
    </citation>
    <scope>NUCLEOTIDE SEQUENCE [LARGE SCALE GENOMIC DNA]</scope>
    <source>
        <strain evidence="3 4">NRRL 20695</strain>
    </source>
</reference>
<protein>
    <submittedName>
        <fullName evidence="3">Scp-like extracellular</fullName>
    </submittedName>
</protein>
<gene>
    <name evidence="3" type="ORF">FLONG3_10339</name>
</gene>
<evidence type="ECO:0000259" key="2">
    <source>
        <dbReference type="SMART" id="SM00198"/>
    </source>
</evidence>
<evidence type="ECO:0000313" key="3">
    <source>
        <dbReference type="EMBL" id="RGP62036.1"/>
    </source>
</evidence>
<keyword evidence="4" id="KW-1185">Reference proteome</keyword>
<feature type="region of interest" description="Disordered" evidence="1">
    <location>
        <begin position="169"/>
        <end position="189"/>
    </location>
</feature>
<dbReference type="Proteomes" id="UP000266234">
    <property type="component" value="Unassembled WGS sequence"/>
</dbReference>
<feature type="compositionally biased region" description="Basic and acidic residues" evidence="1">
    <location>
        <begin position="172"/>
        <end position="189"/>
    </location>
</feature>
<feature type="domain" description="SCP" evidence="2">
    <location>
        <begin position="4"/>
        <end position="138"/>
    </location>
</feature>
<name>A0A395RPG1_9HYPO</name>
<dbReference type="InterPro" id="IPR014044">
    <property type="entry name" value="CAP_dom"/>
</dbReference>
<organism evidence="3 4">
    <name type="scientific">Fusarium longipes</name>
    <dbReference type="NCBI Taxonomy" id="694270"/>
    <lineage>
        <taxon>Eukaryota</taxon>
        <taxon>Fungi</taxon>
        <taxon>Dikarya</taxon>
        <taxon>Ascomycota</taxon>
        <taxon>Pezizomycotina</taxon>
        <taxon>Sordariomycetes</taxon>
        <taxon>Hypocreomycetidae</taxon>
        <taxon>Hypocreales</taxon>
        <taxon>Nectriaceae</taxon>
        <taxon>Fusarium</taxon>
    </lineage>
</organism>
<dbReference type="Pfam" id="PF00188">
    <property type="entry name" value="CAP"/>
    <property type="match status" value="1"/>
</dbReference>
<proteinExistence type="predicted"/>
<dbReference type="EMBL" id="PXOG01000296">
    <property type="protein sequence ID" value="RGP62036.1"/>
    <property type="molecule type" value="Genomic_DNA"/>
</dbReference>
<dbReference type="STRING" id="694270.A0A395RPG1"/>
<accession>A0A395RPG1</accession>
<evidence type="ECO:0000256" key="1">
    <source>
        <dbReference type="SAM" id="MobiDB-lite"/>
    </source>
</evidence>
<comment type="caution">
    <text evidence="3">The sequence shown here is derived from an EMBL/GenBank/DDBJ whole genome shotgun (WGS) entry which is preliminary data.</text>
</comment>
<evidence type="ECO:0000313" key="4">
    <source>
        <dbReference type="Proteomes" id="UP000266234"/>
    </source>
</evidence>